<organism evidence="1">
    <name type="scientific">Arundo donax</name>
    <name type="common">Giant reed</name>
    <name type="synonym">Donax arundinaceus</name>
    <dbReference type="NCBI Taxonomy" id="35708"/>
    <lineage>
        <taxon>Eukaryota</taxon>
        <taxon>Viridiplantae</taxon>
        <taxon>Streptophyta</taxon>
        <taxon>Embryophyta</taxon>
        <taxon>Tracheophyta</taxon>
        <taxon>Spermatophyta</taxon>
        <taxon>Magnoliopsida</taxon>
        <taxon>Liliopsida</taxon>
        <taxon>Poales</taxon>
        <taxon>Poaceae</taxon>
        <taxon>PACMAD clade</taxon>
        <taxon>Arundinoideae</taxon>
        <taxon>Arundineae</taxon>
        <taxon>Arundo</taxon>
    </lineage>
</organism>
<reference evidence="1" key="1">
    <citation type="submission" date="2014-09" db="EMBL/GenBank/DDBJ databases">
        <authorList>
            <person name="Magalhaes I.L.F."/>
            <person name="Oliveira U."/>
            <person name="Santos F.R."/>
            <person name="Vidigal T.H.D.A."/>
            <person name="Brescovit A.D."/>
            <person name="Santos A.J."/>
        </authorList>
    </citation>
    <scope>NUCLEOTIDE SEQUENCE</scope>
    <source>
        <tissue evidence="1">Shoot tissue taken approximately 20 cm above the soil surface</tissue>
    </source>
</reference>
<name>A0A0A9B7N5_ARUDO</name>
<dbReference type="EMBL" id="GBRH01239752">
    <property type="protein sequence ID" value="JAD58143.1"/>
    <property type="molecule type" value="Transcribed_RNA"/>
</dbReference>
<accession>A0A0A9B7N5</accession>
<proteinExistence type="predicted"/>
<protein>
    <submittedName>
        <fullName evidence="1">Uncharacterized protein</fullName>
    </submittedName>
</protein>
<sequence>MLCKFLCLLLHHFVC</sequence>
<evidence type="ECO:0000313" key="1">
    <source>
        <dbReference type="EMBL" id="JAD58143.1"/>
    </source>
</evidence>
<reference evidence="1" key="2">
    <citation type="journal article" date="2015" name="Data Brief">
        <title>Shoot transcriptome of the giant reed, Arundo donax.</title>
        <authorList>
            <person name="Barrero R.A."/>
            <person name="Guerrero F.D."/>
            <person name="Moolhuijzen P."/>
            <person name="Goolsby J.A."/>
            <person name="Tidwell J."/>
            <person name="Bellgard S.E."/>
            <person name="Bellgard M.I."/>
        </authorList>
    </citation>
    <scope>NUCLEOTIDE SEQUENCE</scope>
    <source>
        <tissue evidence="1">Shoot tissue taken approximately 20 cm above the soil surface</tissue>
    </source>
</reference>